<name>A0A9D1LPC8_9FIRM</name>
<proteinExistence type="predicted"/>
<organism evidence="3 4">
    <name type="scientific">Candidatus Alloenteromonas pullicola</name>
    <dbReference type="NCBI Taxonomy" id="2840784"/>
    <lineage>
        <taxon>Bacteria</taxon>
        <taxon>Bacillati</taxon>
        <taxon>Bacillota</taxon>
        <taxon>Bacillota incertae sedis</taxon>
        <taxon>Candidatus Alloenteromonas</taxon>
    </lineage>
</organism>
<dbReference type="EMBL" id="DVMV01000039">
    <property type="protein sequence ID" value="HIU45594.1"/>
    <property type="molecule type" value="Genomic_DNA"/>
</dbReference>
<protein>
    <submittedName>
        <fullName evidence="3">Uncharacterized protein</fullName>
    </submittedName>
</protein>
<reference evidence="3" key="2">
    <citation type="journal article" date="2021" name="PeerJ">
        <title>Extensive microbial diversity within the chicken gut microbiome revealed by metagenomics and culture.</title>
        <authorList>
            <person name="Gilroy R."/>
            <person name="Ravi A."/>
            <person name="Getino M."/>
            <person name="Pursley I."/>
            <person name="Horton D.L."/>
            <person name="Alikhan N.F."/>
            <person name="Baker D."/>
            <person name="Gharbi K."/>
            <person name="Hall N."/>
            <person name="Watson M."/>
            <person name="Adriaenssens E.M."/>
            <person name="Foster-Nyarko E."/>
            <person name="Jarju S."/>
            <person name="Secka A."/>
            <person name="Antonio M."/>
            <person name="Oren A."/>
            <person name="Chaudhuri R.R."/>
            <person name="La Ragione R."/>
            <person name="Hildebrand F."/>
            <person name="Pallen M.J."/>
        </authorList>
    </citation>
    <scope>NUCLEOTIDE SEQUENCE</scope>
    <source>
        <strain evidence="3">ChiGjej1B1-22543</strain>
    </source>
</reference>
<dbReference type="Proteomes" id="UP000824070">
    <property type="component" value="Unassembled WGS sequence"/>
</dbReference>
<comment type="caution">
    <text evidence="3">The sequence shown here is derived from an EMBL/GenBank/DDBJ whole genome shotgun (WGS) entry which is preliminary data.</text>
</comment>
<evidence type="ECO:0000313" key="3">
    <source>
        <dbReference type="EMBL" id="HIU45594.1"/>
    </source>
</evidence>
<keyword evidence="2" id="KW-1133">Transmembrane helix</keyword>
<feature type="region of interest" description="Disordered" evidence="1">
    <location>
        <begin position="65"/>
        <end position="89"/>
    </location>
</feature>
<keyword evidence="2" id="KW-0472">Membrane</keyword>
<dbReference type="AlphaFoldDB" id="A0A9D1LPC8"/>
<evidence type="ECO:0000256" key="2">
    <source>
        <dbReference type="SAM" id="Phobius"/>
    </source>
</evidence>
<evidence type="ECO:0000313" key="4">
    <source>
        <dbReference type="Proteomes" id="UP000824070"/>
    </source>
</evidence>
<gene>
    <name evidence="3" type="ORF">IAC52_04785</name>
</gene>
<reference evidence="3" key="1">
    <citation type="submission" date="2020-10" db="EMBL/GenBank/DDBJ databases">
        <authorList>
            <person name="Gilroy R."/>
        </authorList>
    </citation>
    <scope>NUCLEOTIDE SEQUENCE</scope>
    <source>
        <strain evidence="3">ChiGjej1B1-22543</strain>
    </source>
</reference>
<keyword evidence="2" id="KW-0812">Transmembrane</keyword>
<sequence>MRRFSKGKFRDELLGAVDELLPPAPFSKPAHRRPPRLAIAALASLGVLIPLALCLPLAFIGRGGPSSPQTTEPAGGSGQTEGPLPGDPGPTFDFESYDELLSFLDQRPLSYDASAGLDAQPESLADCFYLFDASSIWDGYWVLTEMGYDRLEFFSYEGISIDFLCARETLSDLSAAYVEVVDEWQCVLRLDHDGIRLMLAVVNGIGAEEAAYLALEALKGQA</sequence>
<evidence type="ECO:0000256" key="1">
    <source>
        <dbReference type="SAM" id="MobiDB-lite"/>
    </source>
</evidence>
<accession>A0A9D1LPC8</accession>
<feature type="transmembrane region" description="Helical" evidence="2">
    <location>
        <begin position="37"/>
        <end position="59"/>
    </location>
</feature>